<dbReference type="SUPFAM" id="SSF49785">
    <property type="entry name" value="Galactose-binding domain-like"/>
    <property type="match status" value="1"/>
</dbReference>
<dbReference type="InterPro" id="IPR036156">
    <property type="entry name" value="Beta-gal/glucu_dom_sf"/>
</dbReference>
<dbReference type="GO" id="GO:0005975">
    <property type="term" value="P:carbohydrate metabolic process"/>
    <property type="evidence" value="ECO:0007669"/>
    <property type="project" value="InterPro"/>
</dbReference>
<evidence type="ECO:0000256" key="3">
    <source>
        <dbReference type="ARBA" id="ARBA00023295"/>
    </source>
</evidence>
<evidence type="ECO:0000313" key="10">
    <source>
        <dbReference type="EMBL" id="PXW77547.1"/>
    </source>
</evidence>
<evidence type="ECO:0000256" key="1">
    <source>
        <dbReference type="ARBA" id="ARBA00007401"/>
    </source>
</evidence>
<dbReference type="Gene3D" id="2.60.120.430">
    <property type="entry name" value="Galactose-binding lectin"/>
    <property type="match status" value="1"/>
</dbReference>
<name>A0A2V3V792_9SPHN</name>
<dbReference type="InterPro" id="IPR006104">
    <property type="entry name" value="Glyco_hydro_2_N"/>
</dbReference>
<comment type="similarity">
    <text evidence="1">Belongs to the glycosyl hydrolase 2 family.</text>
</comment>
<dbReference type="SUPFAM" id="SSF51445">
    <property type="entry name" value="(Trans)glycosidases"/>
    <property type="match status" value="1"/>
</dbReference>
<dbReference type="Gene3D" id="2.60.120.260">
    <property type="entry name" value="Galactose-binding domain-like"/>
    <property type="match status" value="1"/>
</dbReference>
<evidence type="ECO:0000259" key="7">
    <source>
        <dbReference type="Pfam" id="PF02836"/>
    </source>
</evidence>
<evidence type="ECO:0000256" key="5">
    <source>
        <dbReference type="SAM" id="SignalP"/>
    </source>
</evidence>
<dbReference type="Pfam" id="PF00703">
    <property type="entry name" value="Glyco_hydro_2"/>
    <property type="match status" value="1"/>
</dbReference>
<reference evidence="10 11" key="1">
    <citation type="submission" date="2018-05" db="EMBL/GenBank/DDBJ databases">
        <title>Genomic Encyclopedia of Type Strains, Phase IV (KMG-IV): sequencing the most valuable type-strain genomes for metagenomic binning, comparative biology and taxonomic classification.</title>
        <authorList>
            <person name="Goeker M."/>
        </authorList>
    </citation>
    <scope>NUCLEOTIDE SEQUENCE [LARGE SCALE GENOMIC DNA]</scope>
    <source>
        <strain evidence="10 11">DSM 3183</strain>
    </source>
</reference>
<dbReference type="InterPro" id="IPR013783">
    <property type="entry name" value="Ig-like_fold"/>
</dbReference>
<dbReference type="Pfam" id="PF02836">
    <property type="entry name" value="Glyco_hydro_2_C"/>
    <property type="match status" value="1"/>
</dbReference>
<dbReference type="PRINTS" id="PR00132">
    <property type="entry name" value="GLHYDRLASE2"/>
</dbReference>
<evidence type="ECO:0000313" key="11">
    <source>
        <dbReference type="Proteomes" id="UP000248014"/>
    </source>
</evidence>
<dbReference type="OrthoDB" id="9758603at2"/>
<feature type="domain" description="Glycosyl hydrolases family 2 sugar binding" evidence="8">
    <location>
        <begin position="61"/>
        <end position="214"/>
    </location>
</feature>
<dbReference type="InterPro" id="IPR021720">
    <property type="entry name" value="Malectin_dom"/>
</dbReference>
<organism evidence="10 11">
    <name type="scientific">Blastomonas natatoria</name>
    <dbReference type="NCBI Taxonomy" id="34015"/>
    <lineage>
        <taxon>Bacteria</taxon>
        <taxon>Pseudomonadati</taxon>
        <taxon>Pseudomonadota</taxon>
        <taxon>Alphaproteobacteria</taxon>
        <taxon>Sphingomonadales</taxon>
        <taxon>Sphingomonadaceae</taxon>
        <taxon>Blastomonas</taxon>
    </lineage>
</organism>
<dbReference type="Gene3D" id="2.60.40.10">
    <property type="entry name" value="Immunoglobulins"/>
    <property type="match status" value="2"/>
</dbReference>
<dbReference type="Gene3D" id="3.20.20.80">
    <property type="entry name" value="Glycosidases"/>
    <property type="match status" value="1"/>
</dbReference>
<feature type="domain" description="Malectin" evidence="9">
    <location>
        <begin position="764"/>
        <end position="882"/>
    </location>
</feature>
<dbReference type="SUPFAM" id="SSF49303">
    <property type="entry name" value="beta-Galactosidase/glucuronidase domain"/>
    <property type="match status" value="1"/>
</dbReference>
<keyword evidence="3" id="KW-0326">Glycosidase</keyword>
<proteinExistence type="inferred from homology"/>
<keyword evidence="11" id="KW-1185">Reference proteome</keyword>
<feature type="region of interest" description="Disordered" evidence="4">
    <location>
        <begin position="274"/>
        <end position="295"/>
    </location>
</feature>
<feature type="signal peptide" evidence="5">
    <location>
        <begin position="1"/>
        <end position="33"/>
    </location>
</feature>
<keyword evidence="5" id="KW-0732">Signal</keyword>
<evidence type="ECO:0000259" key="6">
    <source>
        <dbReference type="Pfam" id="PF00703"/>
    </source>
</evidence>
<feature type="domain" description="Glycoside hydrolase family 2 catalytic" evidence="7">
    <location>
        <begin position="343"/>
        <end position="664"/>
    </location>
</feature>
<accession>A0A2V3V792</accession>
<dbReference type="InterPro" id="IPR006101">
    <property type="entry name" value="Glyco_hydro_2"/>
</dbReference>
<comment type="caution">
    <text evidence="10">The sequence shown here is derived from an EMBL/GenBank/DDBJ whole genome shotgun (WGS) entry which is preliminary data.</text>
</comment>
<dbReference type="InterPro" id="IPR008979">
    <property type="entry name" value="Galactose-bd-like_sf"/>
</dbReference>
<dbReference type="InterPro" id="IPR017853">
    <property type="entry name" value="GH"/>
</dbReference>
<keyword evidence="2" id="KW-0378">Hydrolase</keyword>
<sequence>MTEGRGTGSRALRGAAAAALGVAVLVTAGPGLAQPAAADPAAPARPAASDARKVMELGTGWRFLFGDVPDSVRTPEFDDSRWEQVSLPHSWNRMGNYAPVRAEGSDVRQGTGWYRMRLGEVALPRGKRAILQFDGVGAIADLWVNGQHVGQHKGAFSRFRFDISDHLKPGQANIIVVRADNSKPEKGSSTEHVIPLGGDFFIHGGLYRGVSLIEVDAASIDLMDHGGPGIYVSTPSVTPEKAEVAVLTRLRNSGQKARKLAVVTRIADADGRTVASASGPARRLGPGETSELTTPLSLTNPRLWQGRSDPYLYSVTVELRDGARVIDSVTEPLGVRSFAWDADQGFILNGKPMRLHGASRHQDWQGKGWALTAEDHATDMAIMAEMGVNTVRHAHYQHAQEWSDLADRNGMVVKAELPFVHQSAFDESLPAPELVANARQQLLELIRQNYNHPSIMLWSVGNEIDIGAAIAALMKGGKGAPAKSRDMLVELNALAKQEDSTRPTLYADCCEGTPSPLARPGAQVLNDITDVVGLNRYFGWYYGQPQDLSRALTSLRSRYPDRPMAVTEYGAGGAFSQHTDNPLGGPVNANGRPHPEEFQAWVHEQNWKVLKQANFLSTSWIWNMFDFASTSREEGEAYDLNDKGLVSYDRKTRKDAFYFYKAQWSEEPVLHLTGRRYIDRAYPVLDVRAYSNAPRASLTVNGQAIGTVDCPDRICVWPGVRLRAGDNQIAASAERGGKALTDSLTWTAPDSANGLHVRAGHLTGQTTSAGLRFGSDNFFTGGKASELRMAGRTRIAPSNVTGTTDPELYASYRQGAFTYDLPLPDGRWTVTLHLFEPETDAAKAAARSMTVRANGKPVLTGFNPAKAGGGSLKAVTHRFDVTSSGGLKLDFSGGDGGAVVSAISVSPAR</sequence>
<dbReference type="InterPro" id="IPR051913">
    <property type="entry name" value="GH2_Domain-Containing"/>
</dbReference>
<protein>
    <submittedName>
        <fullName evidence="10">Beta-galactosidase</fullName>
    </submittedName>
</protein>
<feature type="chain" id="PRO_5015988343" evidence="5">
    <location>
        <begin position="34"/>
        <end position="909"/>
    </location>
</feature>
<dbReference type="RefSeq" id="WP_110298054.1">
    <property type="nucleotide sequence ID" value="NZ_QJJM01000004.1"/>
</dbReference>
<gene>
    <name evidence="10" type="ORF">C7451_10440</name>
</gene>
<dbReference type="Proteomes" id="UP000248014">
    <property type="component" value="Unassembled WGS sequence"/>
</dbReference>
<dbReference type="PANTHER" id="PTHR42732:SF1">
    <property type="entry name" value="BETA-MANNOSIDASE"/>
    <property type="match status" value="1"/>
</dbReference>
<evidence type="ECO:0000259" key="8">
    <source>
        <dbReference type="Pfam" id="PF02837"/>
    </source>
</evidence>
<evidence type="ECO:0000256" key="4">
    <source>
        <dbReference type="SAM" id="MobiDB-lite"/>
    </source>
</evidence>
<evidence type="ECO:0000259" key="9">
    <source>
        <dbReference type="Pfam" id="PF11721"/>
    </source>
</evidence>
<dbReference type="AlphaFoldDB" id="A0A2V3V792"/>
<dbReference type="InterPro" id="IPR006103">
    <property type="entry name" value="Glyco_hydro_2_cat"/>
</dbReference>
<dbReference type="Pfam" id="PF02837">
    <property type="entry name" value="Glyco_hydro_2_N"/>
    <property type="match status" value="1"/>
</dbReference>
<dbReference type="InterPro" id="IPR006102">
    <property type="entry name" value="Ig-like_GH2"/>
</dbReference>
<dbReference type="Pfam" id="PF11721">
    <property type="entry name" value="Malectin"/>
    <property type="match status" value="1"/>
</dbReference>
<feature type="domain" description="Glycoside hydrolase family 2 immunoglobulin-like beta-sandwich" evidence="6">
    <location>
        <begin position="234"/>
        <end position="336"/>
    </location>
</feature>
<dbReference type="PANTHER" id="PTHR42732">
    <property type="entry name" value="BETA-GALACTOSIDASE"/>
    <property type="match status" value="1"/>
</dbReference>
<evidence type="ECO:0000256" key="2">
    <source>
        <dbReference type="ARBA" id="ARBA00022801"/>
    </source>
</evidence>
<dbReference type="EMBL" id="QJJM01000004">
    <property type="protein sequence ID" value="PXW77547.1"/>
    <property type="molecule type" value="Genomic_DNA"/>
</dbReference>
<dbReference type="GO" id="GO:0004553">
    <property type="term" value="F:hydrolase activity, hydrolyzing O-glycosyl compounds"/>
    <property type="evidence" value="ECO:0007669"/>
    <property type="project" value="InterPro"/>
</dbReference>